<evidence type="ECO:0000313" key="2">
    <source>
        <dbReference type="EMBL" id="HBJ09134.1"/>
    </source>
</evidence>
<dbReference type="Proteomes" id="UP000262954">
    <property type="component" value="Unassembled WGS sequence"/>
</dbReference>
<sequence length="347" mass="39377">MKKIFYFLCLSVIALTFPSCNDDDNDETKKPTSFDEIDEKIMYSFEASSQSMSNTLDVKVILQGEESGKSFTAPEDINIPFEVDAASTAEIGTDYSIDGYTPTESTAADSEEPKLKHFITVKAGSNEGTVRFTAGESISTIKSIILKLNAPEKNADKFYLGNYDRMNIYITKANTDFNNFAGNWKPVKITNKLNWINLEIPAEDYTNLPETFNADDYLEIVNTNDSKKIIPHVTGSLKNYFCGSEHEVSFLSVENFFDMSMMDNWDGIDIIYYTIKGANKYFSATKSEPADLKIGFYKVDDNTINIFIHEYVPTDFFYSSFNDTFFGEWNFNAPSVFGITYKFTRIQ</sequence>
<evidence type="ECO:0000313" key="3">
    <source>
        <dbReference type="Proteomes" id="UP000262954"/>
    </source>
</evidence>
<organism evidence="2 3">
    <name type="scientific">Coprobacter fastidiosus</name>
    <dbReference type="NCBI Taxonomy" id="1099853"/>
    <lineage>
        <taxon>Bacteria</taxon>
        <taxon>Pseudomonadati</taxon>
        <taxon>Bacteroidota</taxon>
        <taxon>Bacteroidia</taxon>
        <taxon>Bacteroidales</taxon>
        <taxon>Barnesiellaceae</taxon>
        <taxon>Coprobacter</taxon>
    </lineage>
</organism>
<comment type="caution">
    <text evidence="2">The sequence shown here is derived from an EMBL/GenBank/DDBJ whole genome shotgun (WGS) entry which is preliminary data.</text>
</comment>
<feature type="chain" id="PRO_5016790907" description="DUF1735 domain-containing protein" evidence="1">
    <location>
        <begin position="22"/>
        <end position="347"/>
    </location>
</feature>
<dbReference type="EMBL" id="DNWC01000118">
    <property type="protein sequence ID" value="HBJ09134.1"/>
    <property type="molecule type" value="Genomic_DNA"/>
</dbReference>
<evidence type="ECO:0008006" key="4">
    <source>
        <dbReference type="Google" id="ProtNLM"/>
    </source>
</evidence>
<proteinExistence type="predicted"/>
<keyword evidence="1" id="KW-0732">Signal</keyword>
<gene>
    <name evidence="2" type="ORF">DDY73_09020</name>
</gene>
<name>A0A354M3P5_9BACT</name>
<dbReference type="AlphaFoldDB" id="A0A354M3P5"/>
<dbReference type="RefSeq" id="WP_270214632.1">
    <property type="nucleotide sequence ID" value="NZ_DBFMWK010000082.1"/>
</dbReference>
<evidence type="ECO:0000256" key="1">
    <source>
        <dbReference type="SAM" id="SignalP"/>
    </source>
</evidence>
<reference evidence="2 3" key="1">
    <citation type="journal article" date="2018" name="Nat. Biotechnol.">
        <title>A standardized bacterial taxonomy based on genome phylogeny substantially revises the tree of life.</title>
        <authorList>
            <person name="Parks D.H."/>
            <person name="Chuvochina M."/>
            <person name="Waite D.W."/>
            <person name="Rinke C."/>
            <person name="Skarshewski A."/>
            <person name="Chaumeil P.A."/>
            <person name="Hugenholtz P."/>
        </authorList>
    </citation>
    <scope>NUCLEOTIDE SEQUENCE [LARGE SCALE GENOMIC DNA]</scope>
    <source>
        <strain evidence="2">UBA11482</strain>
    </source>
</reference>
<feature type="signal peptide" evidence="1">
    <location>
        <begin position="1"/>
        <end position="21"/>
    </location>
</feature>
<protein>
    <recommendedName>
        <fullName evidence="4">DUF1735 domain-containing protein</fullName>
    </recommendedName>
</protein>
<accession>A0A354M3P5</accession>